<evidence type="ECO:0000313" key="8">
    <source>
        <dbReference type="Proteomes" id="UP000468735"/>
    </source>
</evidence>
<feature type="compositionally biased region" description="Polar residues" evidence="5">
    <location>
        <begin position="1"/>
        <end position="15"/>
    </location>
</feature>
<accession>A0A6H9YPZ4</accession>
<evidence type="ECO:0000256" key="1">
    <source>
        <dbReference type="ARBA" id="ARBA00009437"/>
    </source>
</evidence>
<dbReference type="GO" id="GO:0003700">
    <property type="term" value="F:DNA-binding transcription factor activity"/>
    <property type="evidence" value="ECO:0007669"/>
    <property type="project" value="TreeGrafter"/>
</dbReference>
<reference evidence="7 8" key="1">
    <citation type="submission" date="2019-09" db="EMBL/GenBank/DDBJ databases">
        <title>Actinomadura physcomitrii sp. nov., a novel actinomycete isolated from moss [Physcomitrium sphaericum (Ludw) Fuernr].</title>
        <authorList>
            <person name="Zhuang X."/>
            <person name="Liu C."/>
        </authorList>
    </citation>
    <scope>NUCLEOTIDE SEQUENCE [LARGE SCALE GENOMIC DNA]</scope>
    <source>
        <strain evidence="7 8">HMC1</strain>
    </source>
</reference>
<dbReference type="PANTHER" id="PTHR30346">
    <property type="entry name" value="TRANSCRIPTIONAL DUAL REGULATOR HCAR-RELATED"/>
    <property type="match status" value="1"/>
</dbReference>
<organism evidence="7 8">
    <name type="scientific">Actinomadura rudentiformis</name>
    <dbReference type="NCBI Taxonomy" id="359158"/>
    <lineage>
        <taxon>Bacteria</taxon>
        <taxon>Bacillati</taxon>
        <taxon>Actinomycetota</taxon>
        <taxon>Actinomycetes</taxon>
        <taxon>Streptosporangiales</taxon>
        <taxon>Thermomonosporaceae</taxon>
        <taxon>Actinomadura</taxon>
    </lineage>
</organism>
<dbReference type="PANTHER" id="PTHR30346:SF0">
    <property type="entry name" value="HCA OPERON TRANSCRIPTIONAL ACTIVATOR HCAR"/>
    <property type="match status" value="1"/>
</dbReference>
<comment type="similarity">
    <text evidence="1">Belongs to the LysR transcriptional regulatory family.</text>
</comment>
<comment type="caution">
    <text evidence="7">The sequence shown here is derived from an EMBL/GenBank/DDBJ whole genome shotgun (WGS) entry which is preliminary data.</text>
</comment>
<dbReference type="GO" id="GO:0003677">
    <property type="term" value="F:DNA binding"/>
    <property type="evidence" value="ECO:0007669"/>
    <property type="project" value="UniProtKB-KW"/>
</dbReference>
<evidence type="ECO:0000259" key="6">
    <source>
        <dbReference type="Pfam" id="PF03466"/>
    </source>
</evidence>
<evidence type="ECO:0000313" key="7">
    <source>
        <dbReference type="EMBL" id="KAB2349803.1"/>
    </source>
</evidence>
<dbReference type="Gene3D" id="3.40.190.10">
    <property type="entry name" value="Periplasmic binding protein-like II"/>
    <property type="match status" value="2"/>
</dbReference>
<feature type="region of interest" description="Disordered" evidence="5">
    <location>
        <begin position="1"/>
        <end position="31"/>
    </location>
</feature>
<evidence type="ECO:0000256" key="5">
    <source>
        <dbReference type="SAM" id="MobiDB-lite"/>
    </source>
</evidence>
<dbReference type="Proteomes" id="UP000468735">
    <property type="component" value="Unassembled WGS sequence"/>
</dbReference>
<dbReference type="InterPro" id="IPR005119">
    <property type="entry name" value="LysR_subst-bd"/>
</dbReference>
<gene>
    <name evidence="7" type="ORF">F8566_13400</name>
</gene>
<dbReference type="EMBL" id="WBMT01000005">
    <property type="protein sequence ID" value="KAB2349803.1"/>
    <property type="molecule type" value="Genomic_DNA"/>
</dbReference>
<evidence type="ECO:0000256" key="3">
    <source>
        <dbReference type="ARBA" id="ARBA00023125"/>
    </source>
</evidence>
<dbReference type="OrthoDB" id="79118at2"/>
<dbReference type="Pfam" id="PF03466">
    <property type="entry name" value="LysR_substrate"/>
    <property type="match status" value="1"/>
</dbReference>
<evidence type="ECO:0000256" key="2">
    <source>
        <dbReference type="ARBA" id="ARBA00023015"/>
    </source>
</evidence>
<keyword evidence="4" id="KW-0804">Transcription</keyword>
<dbReference type="GO" id="GO:0032993">
    <property type="term" value="C:protein-DNA complex"/>
    <property type="evidence" value="ECO:0007669"/>
    <property type="project" value="TreeGrafter"/>
</dbReference>
<dbReference type="SUPFAM" id="SSF53850">
    <property type="entry name" value="Periplasmic binding protein-like II"/>
    <property type="match status" value="1"/>
</dbReference>
<sequence>MRRPRQSATQRNATATEPPVRAKSSPTAGKPYRQRFAATSLISDCPESKIGRRLRDDLQQAYDLIQSGLARATAAASSVHGTLRLGVMGALGHESRPVIEAFRARHPDCEVEITEFHFSEPFARLRSGEVDVQLMWLPVREPDLTAGPVVLTEGRVLGVAEGSDLASRESVSMEDLGGRTLLNPGTRTPDYWIEAMLPKHTPGGRLIPRGSTARTFHEVLALIAAGQIVSPLNAHVGRYYTHPGVAYVPIRDAPLTEWALVWPTTNQSPPLRAFVQTARDLGPRPINNDTT</sequence>
<feature type="domain" description="LysR substrate-binding" evidence="6">
    <location>
        <begin position="78"/>
        <end position="280"/>
    </location>
</feature>
<keyword evidence="3" id="KW-0238">DNA-binding</keyword>
<evidence type="ECO:0000256" key="4">
    <source>
        <dbReference type="ARBA" id="ARBA00023163"/>
    </source>
</evidence>
<keyword evidence="8" id="KW-1185">Reference proteome</keyword>
<protein>
    <submittedName>
        <fullName evidence="7">LysR family transcriptional regulator</fullName>
    </submittedName>
</protein>
<name>A0A6H9YPZ4_9ACTN</name>
<dbReference type="AlphaFoldDB" id="A0A6H9YPZ4"/>
<proteinExistence type="inferred from homology"/>
<keyword evidence="2" id="KW-0805">Transcription regulation</keyword>
<dbReference type="CDD" id="cd08414">
    <property type="entry name" value="PBP2_LTTR_aromatics_like"/>
    <property type="match status" value="1"/>
</dbReference>